<dbReference type="InterPro" id="IPR006311">
    <property type="entry name" value="TAT_signal"/>
</dbReference>
<dbReference type="PANTHER" id="PTHR31956">
    <property type="entry name" value="NON-SPECIFIC PHOSPHOLIPASE C4-RELATED"/>
    <property type="match status" value="1"/>
</dbReference>
<dbReference type="InterPro" id="IPR008475">
    <property type="entry name" value="PLipase_C_C"/>
</dbReference>
<comment type="caution">
    <text evidence="5">The sequence shown here is derived from an EMBL/GenBank/DDBJ whole genome shotgun (WGS) entry which is preliminary data.</text>
</comment>
<dbReference type="GO" id="GO:0034480">
    <property type="term" value="F:phosphatidylcholine phospholipase C activity"/>
    <property type="evidence" value="ECO:0007669"/>
    <property type="project" value="UniProtKB-EC"/>
</dbReference>
<evidence type="ECO:0000259" key="4">
    <source>
        <dbReference type="Pfam" id="PF05506"/>
    </source>
</evidence>
<sequence>MPPLTVSSLTIKGNMTSKNRRDFLRAAAQAAGSATALTMLPLGIRNALAIPANNKTGSIRDIEHIVVLMQENRSFDHYFGTLRGVRGFGDTRAINLPNGKPVWHQPLAGGVGEVLPFRPTAPNLGLQFLQDLPHDWPTTHGAWNGGRNDQWVPNKGTTTMAYLTRDDIPFHYQLADSFTICDAYHCSLMGATDPNRYYMWTGWVGNDGSGGGPVVDNSELGYGWSTYPEVLETAGISWKIYQDIGTGLDANGSWGWTNNPYIGNYGDNSLLYFNQYRNAQPGNPLYEKARTGTNVSAGGTYFDVLRKDVQSNQLPQVSWIVAPEAYSEHPNWPANYGAWYVDQVLQILTSNPEVWSKTALLINYDENDGFFDHVSPPFAPSSSANGLSTVDTTNEIYPGGNNGKYAPGPYGLGPRVPMLVVSPWSKGGFVCSEVFDHTSVIQFIEARFGHGHKLSEPNITPWRRTVCGDLTSAFNFKNPNDAFPTLPSTASYKPQDQNRHPDYVPLPPAVGSVPKQEPGVRPARAVPYELFVRINDDNSGKLSMRFVNTGDAGANFLVFEALSADAPRTYTVEAGKRLVDQLPVKADGSYDFTVHGPNGFLRRFAGKQVAQHFWNSHDRANPEVAEGYDVANGNLQLRLKNDGNTRCQFKIVNAYDSGKPLTHTVRGGDSDTVNLDLRHVYGWYDLTITVDSDASFTRRFAGHVETGKPSMSDPALGGQ</sequence>
<feature type="domain" description="Bacterial phospholipase C C-terminal" evidence="4">
    <location>
        <begin position="622"/>
        <end position="703"/>
    </location>
</feature>
<accession>A0A7Z7B060</accession>
<dbReference type="Pfam" id="PF04185">
    <property type="entry name" value="Phosphoesterase"/>
    <property type="match status" value="1"/>
</dbReference>
<reference evidence="5" key="1">
    <citation type="submission" date="2016-10" db="EMBL/GenBank/DDBJ databases">
        <authorList>
            <person name="Varghese N."/>
            <person name="Submissions S."/>
        </authorList>
    </citation>
    <scope>NUCLEOTIDE SEQUENCE [LARGE SCALE GENOMIC DNA]</scope>
    <source>
        <strain evidence="5">YR281</strain>
    </source>
</reference>
<dbReference type="GO" id="GO:0016042">
    <property type="term" value="P:lipid catabolic process"/>
    <property type="evidence" value="ECO:0007669"/>
    <property type="project" value="InterPro"/>
</dbReference>
<dbReference type="Gene3D" id="3.40.720.10">
    <property type="entry name" value="Alkaline Phosphatase, subunit A"/>
    <property type="match status" value="2"/>
</dbReference>
<dbReference type="PANTHER" id="PTHR31956:SF1">
    <property type="entry name" value="NON-SPECIFIC PHOSPHOLIPASE C1"/>
    <property type="match status" value="1"/>
</dbReference>
<evidence type="ECO:0000256" key="3">
    <source>
        <dbReference type="ARBA" id="ARBA00022801"/>
    </source>
</evidence>
<dbReference type="InterPro" id="IPR017767">
    <property type="entry name" value="PC-PLC"/>
</dbReference>
<name>A0A7Z7B060_9BURK</name>
<dbReference type="Proteomes" id="UP000198900">
    <property type="component" value="Unassembled WGS sequence"/>
</dbReference>
<dbReference type="InterPro" id="IPR007312">
    <property type="entry name" value="Phosphoesterase"/>
</dbReference>
<organism evidence="5 6">
    <name type="scientific">Paraburkholderia steynii</name>
    <dbReference type="NCBI Taxonomy" id="1245441"/>
    <lineage>
        <taxon>Bacteria</taxon>
        <taxon>Pseudomonadati</taxon>
        <taxon>Pseudomonadota</taxon>
        <taxon>Betaproteobacteria</taxon>
        <taxon>Burkholderiales</taxon>
        <taxon>Burkholderiaceae</taxon>
        <taxon>Paraburkholderia</taxon>
    </lineage>
</organism>
<evidence type="ECO:0000256" key="2">
    <source>
        <dbReference type="ARBA" id="ARBA00012018"/>
    </source>
</evidence>
<keyword evidence="6" id="KW-1185">Reference proteome</keyword>
<dbReference type="Pfam" id="PF05506">
    <property type="entry name" value="PLipase_C_C"/>
    <property type="match status" value="2"/>
</dbReference>
<evidence type="ECO:0000256" key="1">
    <source>
        <dbReference type="ARBA" id="ARBA00009717"/>
    </source>
</evidence>
<dbReference type="InterPro" id="IPR017850">
    <property type="entry name" value="Alkaline_phosphatase_core_sf"/>
</dbReference>
<evidence type="ECO:0000313" key="6">
    <source>
        <dbReference type="Proteomes" id="UP000198900"/>
    </source>
</evidence>
<evidence type="ECO:0000313" key="5">
    <source>
        <dbReference type="EMBL" id="SDG95656.1"/>
    </source>
</evidence>
<dbReference type="NCBIfam" id="TIGR03396">
    <property type="entry name" value="PC_PLC"/>
    <property type="match status" value="1"/>
</dbReference>
<proteinExistence type="inferred from homology"/>
<dbReference type="PROSITE" id="PS51318">
    <property type="entry name" value="TAT"/>
    <property type="match status" value="1"/>
</dbReference>
<dbReference type="AlphaFoldDB" id="A0A7Z7B060"/>
<dbReference type="EC" id="3.1.4.3" evidence="2"/>
<gene>
    <name evidence="5" type="ORF">SAMN04487926_101384</name>
</gene>
<dbReference type="CDD" id="cd16014">
    <property type="entry name" value="PLC"/>
    <property type="match status" value="1"/>
</dbReference>
<dbReference type="EMBL" id="FNDI01000001">
    <property type="protein sequence ID" value="SDG95656.1"/>
    <property type="molecule type" value="Genomic_DNA"/>
</dbReference>
<comment type="similarity">
    <text evidence="1">Belongs to the bacterial phospholipase C family.</text>
</comment>
<keyword evidence="3" id="KW-0378">Hydrolase</keyword>
<feature type="domain" description="Bacterial phospholipase C C-terminal" evidence="4">
    <location>
        <begin position="522"/>
        <end position="607"/>
    </location>
</feature>
<protein>
    <recommendedName>
        <fullName evidence="2">phospholipase C</fullName>
        <ecNumber evidence="2">3.1.4.3</ecNumber>
    </recommendedName>
</protein>